<dbReference type="HOGENOM" id="CLU_3062072_0_0_6"/>
<dbReference type="EMBL" id="CP007142">
    <property type="protein sequence ID" value="AJQ94723.1"/>
    <property type="molecule type" value="Genomic_DNA"/>
</dbReference>
<evidence type="ECO:0000313" key="1">
    <source>
        <dbReference type="EMBL" id="AJQ94723.1"/>
    </source>
</evidence>
<protein>
    <submittedName>
        <fullName evidence="1">Uncharacterized protein</fullName>
    </submittedName>
</protein>
<evidence type="ECO:0000313" key="2">
    <source>
        <dbReference type="Proteomes" id="UP000032266"/>
    </source>
</evidence>
<accession>A0A0C5VN21</accession>
<keyword evidence="2" id="KW-1185">Reference proteome</keyword>
<proteinExistence type="predicted"/>
<dbReference type="STRING" id="1445510.YC6258_02685"/>
<gene>
    <name evidence="1" type="ORF">YC6258_02685</name>
</gene>
<dbReference type="KEGG" id="gsn:YC6258_02685"/>
<name>A0A0C5VN21_9GAMM</name>
<reference evidence="1 2" key="1">
    <citation type="submission" date="2014-01" db="EMBL/GenBank/DDBJ databases">
        <title>Full genme sequencing of cellulolytic bacterium Gynuella sunshinyii YC6258T gen. nov., sp. nov.</title>
        <authorList>
            <person name="Khan H."/>
            <person name="Chung E.J."/>
            <person name="Chung Y.R."/>
        </authorList>
    </citation>
    <scope>NUCLEOTIDE SEQUENCE [LARGE SCALE GENOMIC DNA]</scope>
    <source>
        <strain evidence="1 2">YC6258</strain>
    </source>
</reference>
<dbReference type="Proteomes" id="UP000032266">
    <property type="component" value="Chromosome"/>
</dbReference>
<dbReference type="AlphaFoldDB" id="A0A0C5VN21"/>
<sequence>MFYQILKDFLKADFCRHKTTITVSFHGNYLEPKHAKKMTVSRFDLISMQTCLE</sequence>
<organism evidence="1 2">
    <name type="scientific">Gynuella sunshinyii YC6258</name>
    <dbReference type="NCBI Taxonomy" id="1445510"/>
    <lineage>
        <taxon>Bacteria</taxon>
        <taxon>Pseudomonadati</taxon>
        <taxon>Pseudomonadota</taxon>
        <taxon>Gammaproteobacteria</taxon>
        <taxon>Oceanospirillales</taxon>
        <taxon>Saccharospirillaceae</taxon>
        <taxon>Gynuella</taxon>
    </lineage>
</organism>